<gene>
    <name evidence="1" type="ORF">C8N35_104251</name>
</gene>
<dbReference type="Proteomes" id="UP000244081">
    <property type="component" value="Unassembled WGS sequence"/>
</dbReference>
<comment type="caution">
    <text evidence="1">The sequence shown here is derived from an EMBL/GenBank/DDBJ whole genome shotgun (WGS) entry which is preliminary data.</text>
</comment>
<dbReference type="InterPro" id="IPR014710">
    <property type="entry name" value="RmlC-like_jellyroll"/>
</dbReference>
<dbReference type="AlphaFoldDB" id="A0A2T5VA42"/>
<dbReference type="PANTHER" id="PTHR37943">
    <property type="entry name" value="PROTEIN VES"/>
    <property type="match status" value="1"/>
</dbReference>
<dbReference type="PANTHER" id="PTHR37943:SF1">
    <property type="entry name" value="PROTEIN VES"/>
    <property type="match status" value="1"/>
</dbReference>
<name>A0A2T5VA42_9HYPH</name>
<evidence type="ECO:0000313" key="1">
    <source>
        <dbReference type="EMBL" id="PTW60625.1"/>
    </source>
</evidence>
<dbReference type="OrthoDB" id="9800082at2"/>
<evidence type="ECO:0008006" key="3">
    <source>
        <dbReference type="Google" id="ProtNLM"/>
    </source>
</evidence>
<sequence>MRYLKAADHRRMAWKNGKGETAEITVFPEDAGLEEFGWRLSMATVTEPGPFSSFADIDRVLAIVDGDGLRLSIDGDSVNVTPKGTAAAFAGDAVVASDLLGGPVTDLNLMTRRGQFRGRIDRVGGSERAEIVPEGAACVILALASCMVAGGGETFALARLDVVMAERWEETMVATGPDGLDLLVVTVLEETAGSR</sequence>
<dbReference type="EMBL" id="QAYG01000004">
    <property type="protein sequence ID" value="PTW60625.1"/>
    <property type="molecule type" value="Genomic_DNA"/>
</dbReference>
<organism evidence="1 2">
    <name type="scientific">Breoghania corrubedonensis</name>
    <dbReference type="NCBI Taxonomy" id="665038"/>
    <lineage>
        <taxon>Bacteria</taxon>
        <taxon>Pseudomonadati</taxon>
        <taxon>Pseudomonadota</taxon>
        <taxon>Alphaproteobacteria</taxon>
        <taxon>Hyphomicrobiales</taxon>
        <taxon>Stappiaceae</taxon>
        <taxon>Breoghania</taxon>
    </lineage>
</organism>
<dbReference type="SUPFAM" id="SSF51182">
    <property type="entry name" value="RmlC-like cupins"/>
    <property type="match status" value="1"/>
</dbReference>
<dbReference type="Pfam" id="PF05962">
    <property type="entry name" value="HutD"/>
    <property type="match status" value="1"/>
</dbReference>
<evidence type="ECO:0000313" key="2">
    <source>
        <dbReference type="Proteomes" id="UP000244081"/>
    </source>
</evidence>
<dbReference type="InterPro" id="IPR010282">
    <property type="entry name" value="Uncharacterised_HutD/Ves"/>
</dbReference>
<proteinExistence type="predicted"/>
<dbReference type="CDD" id="cd20293">
    <property type="entry name" value="cupin_HutD_N"/>
    <property type="match status" value="1"/>
</dbReference>
<protein>
    <recommendedName>
        <fullName evidence="3">HutD protein</fullName>
    </recommendedName>
</protein>
<keyword evidence="2" id="KW-1185">Reference proteome</keyword>
<dbReference type="RefSeq" id="WP_107990218.1">
    <property type="nucleotide sequence ID" value="NZ_QAYG01000004.1"/>
</dbReference>
<dbReference type="InterPro" id="IPR011051">
    <property type="entry name" value="RmlC_Cupin_sf"/>
</dbReference>
<reference evidence="1 2" key="1">
    <citation type="submission" date="2018-04" db="EMBL/GenBank/DDBJ databases">
        <title>Genomic Encyclopedia of Archaeal and Bacterial Type Strains, Phase II (KMG-II): from individual species to whole genera.</title>
        <authorList>
            <person name="Goeker M."/>
        </authorList>
    </citation>
    <scope>NUCLEOTIDE SEQUENCE [LARGE SCALE GENOMIC DNA]</scope>
    <source>
        <strain evidence="1 2">DSM 23382</strain>
    </source>
</reference>
<accession>A0A2T5VA42</accession>
<dbReference type="Gene3D" id="2.60.120.10">
    <property type="entry name" value="Jelly Rolls"/>
    <property type="match status" value="1"/>
</dbReference>